<dbReference type="InterPro" id="IPR050639">
    <property type="entry name" value="SSR_resolvase"/>
</dbReference>
<comment type="caution">
    <text evidence="3">The sequence shown here is derived from an EMBL/GenBank/DDBJ whole genome shotgun (WGS) entry which is preliminary data.</text>
</comment>
<dbReference type="Gene3D" id="3.40.50.1390">
    <property type="entry name" value="Resolvase, N-terminal catalytic domain"/>
    <property type="match status" value="1"/>
</dbReference>
<dbReference type="PANTHER" id="PTHR30461">
    <property type="entry name" value="DNA-INVERTASE FROM LAMBDOID PROPHAGE"/>
    <property type="match status" value="1"/>
</dbReference>
<dbReference type="SMART" id="SM00857">
    <property type="entry name" value="Resolvase"/>
    <property type="match status" value="1"/>
</dbReference>
<protein>
    <submittedName>
        <fullName evidence="3">Recombinase family protein</fullName>
    </submittedName>
</protein>
<organism evidence="3 4">
    <name type="scientific">Lentzea kristufekii</name>
    <dbReference type="NCBI Taxonomy" id="3095430"/>
    <lineage>
        <taxon>Bacteria</taxon>
        <taxon>Bacillati</taxon>
        <taxon>Actinomycetota</taxon>
        <taxon>Actinomycetes</taxon>
        <taxon>Pseudonocardiales</taxon>
        <taxon>Pseudonocardiaceae</taxon>
        <taxon>Lentzea</taxon>
    </lineage>
</organism>
<feature type="domain" description="Resolvase/invertase-type recombinase catalytic" evidence="2">
    <location>
        <begin position="22"/>
        <end position="172"/>
    </location>
</feature>
<reference evidence="3 4" key="1">
    <citation type="submission" date="2023-11" db="EMBL/GenBank/DDBJ databases">
        <title>Lentzea sokolovensis, sp. nov., Lentzea kristufkii, sp. nov., and Lentzea miocenensis, sp. nov., rare actinobacteria from Sokolov Coal Basin, Miocene lacustrine sediment, Czech Republic.</title>
        <authorList>
            <person name="Lara A."/>
            <person name="Kotroba L."/>
            <person name="Nouioui I."/>
            <person name="Neumann-Schaal M."/>
            <person name="Mast Y."/>
            <person name="Chronakova A."/>
        </authorList>
    </citation>
    <scope>NUCLEOTIDE SEQUENCE [LARGE SCALE GENOMIC DNA]</scope>
    <source>
        <strain evidence="3 4">BCCO 10_0798</strain>
    </source>
</reference>
<evidence type="ECO:0000259" key="2">
    <source>
        <dbReference type="SMART" id="SM00857"/>
    </source>
</evidence>
<name>A0ABU4U381_9PSEU</name>
<feature type="coiled-coil region" evidence="1">
    <location>
        <begin position="427"/>
        <end position="454"/>
    </location>
</feature>
<dbReference type="Gene3D" id="3.90.1750.20">
    <property type="entry name" value="Putative Large Serine Recombinase, Chain B, Domain 2"/>
    <property type="match status" value="1"/>
</dbReference>
<keyword evidence="1" id="KW-0175">Coiled coil</keyword>
<evidence type="ECO:0000313" key="4">
    <source>
        <dbReference type="Proteomes" id="UP001271792"/>
    </source>
</evidence>
<dbReference type="InterPro" id="IPR038109">
    <property type="entry name" value="DNA_bind_recomb_sf"/>
</dbReference>
<gene>
    <name evidence="3" type="ORF">SK571_35950</name>
</gene>
<evidence type="ECO:0000313" key="3">
    <source>
        <dbReference type="EMBL" id="MDX8054793.1"/>
    </source>
</evidence>
<dbReference type="CDD" id="cd00338">
    <property type="entry name" value="Ser_Recombinase"/>
    <property type="match status" value="1"/>
</dbReference>
<accession>A0ABU4U381</accession>
<sequence length="558" mass="62843">MTRGSNKRVSQAARGELPPLRGIIYARASQDRKGRSISVASQVTAGRRFFKKHNIVVVAVLVDNDLSASRYAKHERQDYKEALRLLVTGDAKLLWTWENSRATRELDTFVELRSILIKVGGYWAYDDRIYDMNDPDDRIDTAEDAVDSERESEKLRKRVRRGVETRAYAGDPHGPKWWGHNRVFDRTGVVTVEIDPVTGPLAAELVRRLLGGENETVIANDFNRREIPCMHEKKWTAFHTRKLYDLARDPLSWAKLTAQLDADQMESAVTALLWLNERESPSVVARRLNQDEAAHVFPGVWTNAKVRSIALNPSLAGLRVHQGEIIGKGNWKGVIKPSEHHRVKAKLNDPARNTRKDGDRIKHLLSGILLCGQCEGGTTAIETGHRNAYRCKRNHASRAKPKTDAFVVEAVLSRLERPDAIELFRTHTDAEDELQKAVEAAQELRARLDGFTDKAAEGALSPERLARIESKLVPQIEAAEQRARQIGVAPLLNDIIGPNARKAWTKLTLVQKREVLRAIVRPRLLPTESRGRAAFDPNAIEVTWLPFHPRATELSKAS</sequence>
<dbReference type="EMBL" id="JAXAVV010000023">
    <property type="protein sequence ID" value="MDX8054793.1"/>
    <property type="molecule type" value="Genomic_DNA"/>
</dbReference>
<proteinExistence type="predicted"/>
<dbReference type="RefSeq" id="WP_319988561.1">
    <property type="nucleotide sequence ID" value="NZ_JAXAVV010000023.1"/>
</dbReference>
<reference evidence="3 4" key="2">
    <citation type="submission" date="2023-11" db="EMBL/GenBank/DDBJ databases">
        <authorList>
            <person name="Lara A.C."/>
            <person name="Chronakova A."/>
        </authorList>
    </citation>
    <scope>NUCLEOTIDE SEQUENCE [LARGE SCALE GENOMIC DNA]</scope>
    <source>
        <strain evidence="3 4">BCCO 10_0798</strain>
    </source>
</reference>
<dbReference type="InterPro" id="IPR006119">
    <property type="entry name" value="Resolv_N"/>
</dbReference>
<dbReference type="PANTHER" id="PTHR30461:SF23">
    <property type="entry name" value="DNA RECOMBINASE-RELATED"/>
    <property type="match status" value="1"/>
</dbReference>
<dbReference type="Proteomes" id="UP001271792">
    <property type="component" value="Unassembled WGS sequence"/>
</dbReference>
<evidence type="ECO:0000256" key="1">
    <source>
        <dbReference type="SAM" id="Coils"/>
    </source>
</evidence>
<dbReference type="InterPro" id="IPR036162">
    <property type="entry name" value="Resolvase-like_N_sf"/>
</dbReference>
<keyword evidence="4" id="KW-1185">Reference proteome</keyword>
<dbReference type="SUPFAM" id="SSF53041">
    <property type="entry name" value="Resolvase-like"/>
    <property type="match status" value="1"/>
</dbReference>
<dbReference type="Pfam" id="PF00239">
    <property type="entry name" value="Resolvase"/>
    <property type="match status" value="1"/>
</dbReference>